<dbReference type="EC" id="7.1.1.-" evidence="17"/>
<dbReference type="RefSeq" id="YP_010216196.1">
    <property type="nucleotide sequence ID" value="NC_058883.1"/>
</dbReference>
<evidence type="ECO:0000256" key="9">
    <source>
        <dbReference type="ARBA" id="ARBA00022957"/>
    </source>
</evidence>
<evidence type="ECO:0000256" key="13">
    <source>
        <dbReference type="ARBA" id="ARBA00023078"/>
    </source>
</evidence>
<feature type="transmembrane region" description="Helical" evidence="17">
    <location>
        <begin position="122"/>
        <end position="141"/>
    </location>
</feature>
<keyword evidence="17 21" id="KW-0150">Chloroplast</keyword>
<dbReference type="NCBIfam" id="TIGR01974">
    <property type="entry name" value="NDH_I_L"/>
    <property type="match status" value="1"/>
</dbReference>
<dbReference type="InterPro" id="IPR001750">
    <property type="entry name" value="ND/Mrp_TM"/>
</dbReference>
<dbReference type="PRINTS" id="PR01435">
    <property type="entry name" value="NPOXDRDTASE5"/>
</dbReference>
<feature type="domain" description="NADH:ubiquinone/plastoquinone oxidoreductase chloroplast chain 5 C-terminal" evidence="20">
    <location>
        <begin position="448"/>
        <end position="681"/>
    </location>
</feature>
<feature type="transmembrane region" description="Helical" evidence="17">
    <location>
        <begin position="147"/>
        <end position="167"/>
    </location>
</feature>
<evidence type="ECO:0000256" key="3">
    <source>
        <dbReference type="ARBA" id="ARBA00008200"/>
    </source>
</evidence>
<evidence type="ECO:0000256" key="7">
    <source>
        <dbReference type="ARBA" id="ARBA00022719"/>
    </source>
</evidence>
<dbReference type="NCBIfam" id="NF005141">
    <property type="entry name" value="PRK06590.1"/>
    <property type="match status" value="1"/>
</dbReference>
<feature type="domain" description="NADH:quinone oxidoreductase/Mrp antiporter transmembrane" evidence="18">
    <location>
        <begin position="141"/>
        <end position="441"/>
    </location>
</feature>
<evidence type="ECO:0000256" key="4">
    <source>
        <dbReference type="ARBA" id="ARBA00011199"/>
    </source>
</evidence>
<dbReference type="GeneID" id="68661370"/>
<evidence type="ECO:0000259" key="18">
    <source>
        <dbReference type="Pfam" id="PF00361"/>
    </source>
</evidence>
<keyword evidence="11 17" id="KW-1133">Transmembrane helix</keyword>
<dbReference type="GO" id="GO:0048038">
    <property type="term" value="F:quinone binding"/>
    <property type="evidence" value="ECO:0007669"/>
    <property type="project" value="UniProtKB-KW"/>
</dbReference>
<organism evidence="21">
    <name type="scientific">Pteris multifida</name>
    <dbReference type="NCBI Taxonomy" id="170715"/>
    <lineage>
        <taxon>Eukaryota</taxon>
        <taxon>Viridiplantae</taxon>
        <taxon>Streptophyta</taxon>
        <taxon>Embryophyta</taxon>
        <taxon>Tracheophyta</taxon>
        <taxon>Polypodiopsida</taxon>
        <taxon>Polypodiidae</taxon>
        <taxon>Polypodiales</taxon>
        <taxon>Pteridineae</taxon>
        <taxon>Pteridaceae</taxon>
        <taxon>Pteridoideae</taxon>
        <taxon>Pteris</taxon>
        <taxon>Pteris subgen. Campteria</taxon>
        <taxon>Pteris sect. Creticae</taxon>
    </lineage>
</organism>
<keyword evidence="7 17" id="KW-0874">Quinone</keyword>
<feature type="transmembrane region" description="Helical" evidence="17">
    <location>
        <begin position="392"/>
        <end position="412"/>
    </location>
</feature>
<dbReference type="GO" id="GO:0009535">
    <property type="term" value="C:chloroplast thylakoid membrane"/>
    <property type="evidence" value="ECO:0007669"/>
    <property type="project" value="UniProtKB-SubCell"/>
</dbReference>
<keyword evidence="9 17" id="KW-0618">Plastoquinone</keyword>
<proteinExistence type="inferred from homology"/>
<feature type="transmembrane region" description="Helical" evidence="17">
    <location>
        <begin position="595"/>
        <end position="618"/>
    </location>
</feature>
<keyword evidence="10" id="KW-1278">Translocase</keyword>
<dbReference type="GO" id="GO:0003954">
    <property type="term" value="F:NADH dehydrogenase activity"/>
    <property type="evidence" value="ECO:0007669"/>
    <property type="project" value="TreeGrafter"/>
</dbReference>
<protein>
    <recommendedName>
        <fullName evidence="5 17">NAD(P)H-quinone oxidoreductase subunit 5, chloroplastic</fullName>
        <ecNumber evidence="17">7.1.1.-</ecNumber>
    </recommendedName>
    <alternativeName>
        <fullName evidence="17">NADH-plastoquinone oxidoreductase subunit 5</fullName>
    </alternativeName>
</protein>
<dbReference type="AlphaFoldDB" id="A0A8K1YJE3"/>
<dbReference type="PANTHER" id="PTHR42829">
    <property type="entry name" value="NADH-UBIQUINONE OXIDOREDUCTASE CHAIN 5"/>
    <property type="match status" value="1"/>
</dbReference>
<keyword evidence="17" id="KW-0813">Transport</keyword>
<evidence type="ECO:0000256" key="15">
    <source>
        <dbReference type="ARBA" id="ARBA00047726"/>
    </source>
</evidence>
<comment type="subunit">
    <text evidence="4 17">NDH is composed of at least 16 different subunits, 5 of which are encoded in the nucleus.</text>
</comment>
<evidence type="ECO:0000256" key="8">
    <source>
        <dbReference type="ARBA" id="ARBA00022857"/>
    </source>
</evidence>
<evidence type="ECO:0000256" key="17">
    <source>
        <dbReference type="RuleBase" id="RU364062"/>
    </source>
</evidence>
<evidence type="ECO:0000256" key="10">
    <source>
        <dbReference type="ARBA" id="ARBA00022967"/>
    </source>
</evidence>
<keyword evidence="17 21" id="KW-0934">Plastid</keyword>
<dbReference type="EMBL" id="MZ848380">
    <property type="protein sequence ID" value="UBR42929.1"/>
    <property type="molecule type" value="Genomic_DNA"/>
</dbReference>
<comment type="catalytic activity">
    <reaction evidence="15 17">
        <text>a plastoquinone + NADPH + (n+1) H(+)(in) = a plastoquinol + NADP(+) + n H(+)(out)</text>
        <dbReference type="Rhea" id="RHEA:42612"/>
        <dbReference type="Rhea" id="RHEA-COMP:9561"/>
        <dbReference type="Rhea" id="RHEA-COMP:9562"/>
        <dbReference type="ChEBI" id="CHEBI:15378"/>
        <dbReference type="ChEBI" id="CHEBI:17757"/>
        <dbReference type="ChEBI" id="CHEBI:57783"/>
        <dbReference type="ChEBI" id="CHEBI:58349"/>
        <dbReference type="ChEBI" id="CHEBI:62192"/>
    </reaction>
</comment>
<dbReference type="InterPro" id="IPR002128">
    <property type="entry name" value="NADH_UbQ_OxRdtase_chlpt_su5_C"/>
</dbReference>
<evidence type="ECO:0000256" key="6">
    <source>
        <dbReference type="ARBA" id="ARBA00022692"/>
    </source>
</evidence>
<sequence length="739" mass="82407">MKLSNEYAWIIPSCPLVASFFTGLLAFFFPKATRGFRRVCALINIFLLTIAMFVSLVLFWEQFISHSIQQYLWAWIPKSDFCLEIGFLVDPLTLIMSLLVTTVGVSVMIYSDSYMFYDQGFLRFYAYLSLFTASMSGLVFSPNLIQLYIFWELVGMCSYLLVGFWFARASAANACQKAFVTNRIGDFGLLLGILGLYWITGSFEISELCDRFVYLGKLGFVNPIFANIIVLLLFLGPVAKSAQFPLHVWLPDAMEGPTPISALIHAATMVAAGIFFIARIFNLILIFPLVMRVISWVGGATALLGATLAISQRDLKRGLAYSTMSQLGYMVSALGIGASRSALFHLVTHAYSKALLFLGAGSVIHSIEKVVGYSPDRSQNMFFLGGLRKYMPITGTTFLTGTLSLCGIPPLACFWSKDEIISESWLYSPALGLIVSGTAGLTAFYMFRIHFLTFEGDFRANEIDLDYFNNPPPFKKDINLWGGTELESSINRISQNPVSVQYIVEKNFLSVHSHLGDLSAIQQTHSGQSLVQPKESNFLMTLPLVALAIPAILIGLIGVDFNGKRNGFDSLYEWFIYPPNSIYDIKSLEFLRETLVNSIGSVSLSLFGILLSSNIYVYGQANKLNNRKSFLSSELTNNNLVGTLGRFVRAWSLNRGYIDYYYNIWFVRNVISLSKLISQFDQHVVDGFVNATGASNFIGGEIIRYGENGRVSFYSFVLVFGIILIMSPLITFFPIPPFP</sequence>
<evidence type="ECO:0000256" key="16">
    <source>
        <dbReference type="ARBA" id="ARBA00048026"/>
    </source>
</evidence>
<evidence type="ECO:0000313" key="21">
    <source>
        <dbReference type="EMBL" id="UBR42929.1"/>
    </source>
</evidence>
<geneLocation type="chloroplast" evidence="21"/>
<evidence type="ECO:0000256" key="12">
    <source>
        <dbReference type="ARBA" id="ARBA00023027"/>
    </source>
</evidence>
<evidence type="ECO:0000256" key="1">
    <source>
        <dbReference type="ARBA" id="ARBA00004059"/>
    </source>
</evidence>
<feature type="transmembrane region" description="Helical" evidence="17">
    <location>
        <begin position="350"/>
        <end position="371"/>
    </location>
</feature>
<dbReference type="GO" id="GO:0015990">
    <property type="term" value="P:electron transport coupled proton transport"/>
    <property type="evidence" value="ECO:0007669"/>
    <property type="project" value="TreeGrafter"/>
</dbReference>
<evidence type="ECO:0000256" key="14">
    <source>
        <dbReference type="ARBA" id="ARBA00023136"/>
    </source>
</evidence>
<comment type="function">
    <text evidence="1 17">NDH shuttles electrons from NAD(P)H:plastoquinone, via FMN and iron-sulfur (Fe-S) centers, to quinones in the photosynthetic chain and possibly in a chloroplast respiratory chain. The immediate electron acceptor for the enzyme in this species is believed to be plastoquinone. Couples the redox reaction to proton translocation, and thus conserves the redox energy in a proton gradient.</text>
</comment>
<dbReference type="Pfam" id="PF00361">
    <property type="entry name" value="Proton_antipo_M"/>
    <property type="match status" value="1"/>
</dbReference>
<feature type="transmembrane region" description="Helical" evidence="17">
    <location>
        <begin position="85"/>
        <end position="110"/>
    </location>
</feature>
<dbReference type="GO" id="GO:0008137">
    <property type="term" value="F:NADH dehydrogenase (ubiquinone) activity"/>
    <property type="evidence" value="ECO:0007669"/>
    <property type="project" value="InterPro"/>
</dbReference>
<evidence type="ECO:0000259" key="20">
    <source>
        <dbReference type="Pfam" id="PF01010"/>
    </source>
</evidence>
<feature type="transmembrane region" description="Helical" evidence="17">
    <location>
        <begin position="179"/>
        <end position="200"/>
    </location>
</feature>
<keyword evidence="6 17" id="KW-0812">Transmembrane</keyword>
<comment type="catalytic activity">
    <reaction evidence="16 17">
        <text>a plastoquinone + NADH + (n+1) H(+)(in) = a plastoquinol + NAD(+) + n H(+)(out)</text>
        <dbReference type="Rhea" id="RHEA:42608"/>
        <dbReference type="Rhea" id="RHEA-COMP:9561"/>
        <dbReference type="Rhea" id="RHEA-COMP:9562"/>
        <dbReference type="ChEBI" id="CHEBI:15378"/>
        <dbReference type="ChEBI" id="CHEBI:17757"/>
        <dbReference type="ChEBI" id="CHEBI:57540"/>
        <dbReference type="ChEBI" id="CHEBI:57945"/>
        <dbReference type="ChEBI" id="CHEBI:62192"/>
    </reaction>
</comment>
<feature type="transmembrane region" description="Helical" evidence="17">
    <location>
        <begin position="6"/>
        <end position="29"/>
    </location>
</feature>
<dbReference type="Gene3D" id="1.20.5.2700">
    <property type="match status" value="1"/>
</dbReference>
<reference evidence="21" key="1">
    <citation type="submission" date="2021-08" db="EMBL/GenBank/DDBJ databases">
        <authorList>
            <person name="Duan B."/>
        </authorList>
    </citation>
    <scope>NUCLEOTIDE SEQUENCE</scope>
</reference>
<dbReference type="Pfam" id="PF01010">
    <property type="entry name" value="Proton_antipo_C"/>
    <property type="match status" value="1"/>
</dbReference>
<evidence type="ECO:0000259" key="19">
    <source>
        <dbReference type="Pfam" id="PF00662"/>
    </source>
</evidence>
<evidence type="ECO:0000256" key="11">
    <source>
        <dbReference type="ARBA" id="ARBA00022989"/>
    </source>
</evidence>
<comment type="subcellular location">
    <subcellularLocation>
        <location evidence="2 17">Plastid</location>
        <location evidence="2 17">Chloroplast thylakoid membrane</location>
        <topology evidence="2 17">Multi-pass membrane protein</topology>
    </subcellularLocation>
</comment>
<dbReference type="PRINTS" id="PR01434">
    <property type="entry name" value="NADHDHGNASE5"/>
</dbReference>
<gene>
    <name evidence="17 21" type="primary">ndhF</name>
</gene>
<feature type="transmembrane region" description="Helical" evidence="17">
    <location>
        <begin position="538"/>
        <end position="559"/>
    </location>
</feature>
<evidence type="ECO:0000256" key="2">
    <source>
        <dbReference type="ARBA" id="ARBA00004454"/>
    </source>
</evidence>
<dbReference type="GO" id="GO:0042773">
    <property type="term" value="P:ATP synthesis coupled electron transport"/>
    <property type="evidence" value="ECO:0007669"/>
    <property type="project" value="InterPro"/>
</dbReference>
<feature type="transmembrane region" description="Helical" evidence="17">
    <location>
        <begin position="41"/>
        <end position="65"/>
    </location>
</feature>
<feature type="domain" description="NADH-Ubiquinone oxidoreductase (complex I) chain 5 N-terminal" evidence="19">
    <location>
        <begin position="75"/>
        <end position="125"/>
    </location>
</feature>
<name>A0A8K1YJE3_9MONI</name>
<accession>A0A8K1YJE3</accession>
<dbReference type="InterPro" id="IPR018393">
    <property type="entry name" value="NADHpl_OxRdtase_5_subgr"/>
</dbReference>
<feature type="transmembrane region" description="Helical" evidence="17">
    <location>
        <begin position="424"/>
        <end position="447"/>
    </location>
</feature>
<dbReference type="InterPro" id="IPR001516">
    <property type="entry name" value="Proton_antipo_N"/>
</dbReference>
<feature type="transmembrane region" description="Helical" evidence="17">
    <location>
        <begin position="260"/>
        <end position="287"/>
    </location>
</feature>
<feature type="transmembrane region" description="Helical" evidence="17">
    <location>
        <begin position="220"/>
        <end position="239"/>
    </location>
</feature>
<dbReference type="Pfam" id="PF00662">
    <property type="entry name" value="Proton_antipo_N"/>
    <property type="match status" value="1"/>
</dbReference>
<keyword evidence="14 17" id="KW-0472">Membrane</keyword>
<dbReference type="PANTHER" id="PTHR42829:SF2">
    <property type="entry name" value="NADH-UBIQUINONE OXIDOREDUCTASE CHAIN 5"/>
    <property type="match status" value="1"/>
</dbReference>
<keyword evidence="12 17" id="KW-0520">NAD</keyword>
<feature type="transmembrane region" description="Helical" evidence="17">
    <location>
        <begin position="293"/>
        <end position="311"/>
    </location>
</feature>
<comment type="similarity">
    <text evidence="3 17">Belongs to the complex I subunit 5 family.</text>
</comment>
<dbReference type="InterPro" id="IPR003945">
    <property type="entry name" value="NU5C-like"/>
</dbReference>
<feature type="transmembrane region" description="Helical" evidence="17">
    <location>
        <begin position="318"/>
        <end position="338"/>
    </location>
</feature>
<evidence type="ECO:0000256" key="5">
    <source>
        <dbReference type="ARBA" id="ARBA00018648"/>
    </source>
</evidence>
<feature type="transmembrane region" description="Helical" evidence="17">
    <location>
        <begin position="713"/>
        <end position="735"/>
    </location>
</feature>
<keyword evidence="13 17" id="KW-0793">Thylakoid</keyword>
<keyword evidence="8 17" id="KW-0521">NADP</keyword>